<protein>
    <submittedName>
        <fullName evidence="1">Uncharacterized protein</fullName>
    </submittedName>
</protein>
<dbReference type="EMBL" id="BK014762">
    <property type="protein sequence ID" value="DAD74591.1"/>
    <property type="molecule type" value="Genomic_DNA"/>
</dbReference>
<accession>A0A8S5LXL6</accession>
<proteinExistence type="predicted"/>
<evidence type="ECO:0000313" key="1">
    <source>
        <dbReference type="EMBL" id="DAD74591.1"/>
    </source>
</evidence>
<reference evidence="1" key="1">
    <citation type="journal article" date="2021" name="Proc. Natl. Acad. Sci. U.S.A.">
        <title>A Catalog of Tens of Thousands of Viruses from Human Metagenomes Reveals Hidden Associations with Chronic Diseases.</title>
        <authorList>
            <person name="Tisza M.J."/>
            <person name="Buck C.B."/>
        </authorList>
    </citation>
    <scope>NUCLEOTIDE SEQUENCE</scope>
    <source>
        <strain evidence="1">CtZgq1</strain>
    </source>
</reference>
<sequence>MKKLEIEGKCCPFDRKEGTNIPDVYVVDAFSPFINVGKSNNETGETSGEEIPDLQALYILSSN</sequence>
<organism evidence="1">
    <name type="scientific">Myoviridae sp. ctZgq1</name>
    <dbReference type="NCBI Taxonomy" id="2826666"/>
    <lineage>
        <taxon>Viruses</taxon>
        <taxon>Duplodnaviria</taxon>
        <taxon>Heunggongvirae</taxon>
        <taxon>Uroviricota</taxon>
        <taxon>Caudoviricetes</taxon>
    </lineage>
</organism>
<name>A0A8S5LXL6_9CAUD</name>